<dbReference type="EMBL" id="CAJNJA010067120">
    <property type="protein sequence ID" value="CAE7891513.1"/>
    <property type="molecule type" value="Genomic_DNA"/>
</dbReference>
<protein>
    <submittedName>
        <fullName evidence="2">Uncharacterized protein</fullName>
    </submittedName>
</protein>
<dbReference type="OrthoDB" id="10492830at2759"/>
<proteinExistence type="predicted"/>
<evidence type="ECO:0000256" key="1">
    <source>
        <dbReference type="SAM" id="MobiDB-lite"/>
    </source>
</evidence>
<feature type="region of interest" description="Disordered" evidence="1">
    <location>
        <begin position="84"/>
        <end position="116"/>
    </location>
</feature>
<sequence length="116" mass="13099">MAARGLECNDRPDWRQWSLRCFPKQARQANMEQALRAVAVMLAELAGHRDGMPPFTGRHEGPSDICSCHFFWFALLKERVATSRFASGSDSARGKRMPKWPKWASAKEASVRSSMS</sequence>
<accession>A0A813B3W1</accession>
<dbReference type="Proteomes" id="UP000601435">
    <property type="component" value="Unassembled WGS sequence"/>
</dbReference>
<gene>
    <name evidence="2" type="ORF">SNEC2469_LOCUS29642</name>
</gene>
<evidence type="ECO:0000313" key="3">
    <source>
        <dbReference type="Proteomes" id="UP000601435"/>
    </source>
</evidence>
<evidence type="ECO:0000313" key="2">
    <source>
        <dbReference type="EMBL" id="CAE7891513.1"/>
    </source>
</evidence>
<dbReference type="AlphaFoldDB" id="A0A813B3W1"/>
<reference evidence="2" key="1">
    <citation type="submission" date="2021-02" db="EMBL/GenBank/DDBJ databases">
        <authorList>
            <person name="Dougan E. K."/>
            <person name="Rhodes N."/>
            <person name="Thang M."/>
            <person name="Chan C."/>
        </authorList>
    </citation>
    <scope>NUCLEOTIDE SEQUENCE</scope>
</reference>
<name>A0A813B3W1_9DINO</name>
<organism evidence="2 3">
    <name type="scientific">Symbiodinium necroappetens</name>
    <dbReference type="NCBI Taxonomy" id="1628268"/>
    <lineage>
        <taxon>Eukaryota</taxon>
        <taxon>Sar</taxon>
        <taxon>Alveolata</taxon>
        <taxon>Dinophyceae</taxon>
        <taxon>Suessiales</taxon>
        <taxon>Symbiodiniaceae</taxon>
        <taxon>Symbiodinium</taxon>
    </lineage>
</organism>
<keyword evidence="3" id="KW-1185">Reference proteome</keyword>
<comment type="caution">
    <text evidence="2">The sequence shown here is derived from an EMBL/GenBank/DDBJ whole genome shotgun (WGS) entry which is preliminary data.</text>
</comment>